<proteinExistence type="predicted"/>
<reference evidence="2" key="1">
    <citation type="journal article" date="2019" name="Int. J. Syst. Evol. Microbiol.">
        <title>The Global Catalogue of Microorganisms (GCM) 10K type strain sequencing project: providing services to taxonomists for standard genome sequencing and annotation.</title>
        <authorList>
            <consortium name="The Broad Institute Genomics Platform"/>
            <consortium name="The Broad Institute Genome Sequencing Center for Infectious Disease"/>
            <person name="Wu L."/>
            <person name="Ma J."/>
        </authorList>
    </citation>
    <scope>NUCLEOTIDE SEQUENCE [LARGE SCALE GENOMIC DNA]</scope>
    <source>
        <strain evidence="2">JCM 30846</strain>
    </source>
</reference>
<dbReference type="Proteomes" id="UP001499884">
    <property type="component" value="Unassembled WGS sequence"/>
</dbReference>
<protein>
    <submittedName>
        <fullName evidence="1">Uncharacterized protein</fullName>
    </submittedName>
</protein>
<name>A0ABP7DWP4_9ACTN</name>
<accession>A0ABP7DWP4</accession>
<dbReference type="EMBL" id="BAABEP010000002">
    <property type="protein sequence ID" value="GAA3710137.1"/>
    <property type="molecule type" value="Genomic_DNA"/>
</dbReference>
<evidence type="ECO:0000313" key="1">
    <source>
        <dbReference type="EMBL" id="GAA3710137.1"/>
    </source>
</evidence>
<gene>
    <name evidence="1" type="ORF">GCM10023082_05050</name>
</gene>
<evidence type="ECO:0000313" key="2">
    <source>
        <dbReference type="Proteomes" id="UP001499884"/>
    </source>
</evidence>
<sequence>MTSFVHTPLVSRAAAAIADRAARTLLFLADHAARRSRVPNPVAATRIVLTHIADQNLSGADVYAEVTAGLENLGFTWPAGWCDNCNGALTEDQAEDGALCALCAPWICACAFENPATESQCGGCHLTRSGQGEPMPPCTCGCETAFGRYGDYDTESSASRQHFIDTGRFLRPGEILDAD</sequence>
<keyword evidence="2" id="KW-1185">Reference proteome</keyword>
<organism evidence="1 2">
    <name type="scientific">Streptomyces tremellae</name>
    <dbReference type="NCBI Taxonomy" id="1124239"/>
    <lineage>
        <taxon>Bacteria</taxon>
        <taxon>Bacillati</taxon>
        <taxon>Actinomycetota</taxon>
        <taxon>Actinomycetes</taxon>
        <taxon>Kitasatosporales</taxon>
        <taxon>Streptomycetaceae</taxon>
        <taxon>Streptomyces</taxon>
    </lineage>
</organism>
<dbReference type="RefSeq" id="WP_345640454.1">
    <property type="nucleotide sequence ID" value="NZ_BAABEP010000002.1"/>
</dbReference>
<comment type="caution">
    <text evidence="1">The sequence shown here is derived from an EMBL/GenBank/DDBJ whole genome shotgun (WGS) entry which is preliminary data.</text>
</comment>